<name>A0A9N7UN12_PLEPL</name>
<proteinExistence type="predicted"/>
<comment type="caution">
    <text evidence="1">The sequence shown here is derived from an EMBL/GenBank/DDBJ whole genome shotgun (WGS) entry which is preliminary data.</text>
</comment>
<reference evidence="1" key="1">
    <citation type="submission" date="2020-03" db="EMBL/GenBank/DDBJ databases">
        <authorList>
            <person name="Weist P."/>
        </authorList>
    </citation>
    <scope>NUCLEOTIDE SEQUENCE</scope>
</reference>
<gene>
    <name evidence="1" type="ORF">PLEPLA_LOCUS22602</name>
</gene>
<accession>A0A9N7UN12</accession>
<dbReference type="EMBL" id="CADEAL010001669">
    <property type="protein sequence ID" value="CAB1434560.1"/>
    <property type="molecule type" value="Genomic_DNA"/>
</dbReference>
<organism evidence="1 2">
    <name type="scientific">Pleuronectes platessa</name>
    <name type="common">European plaice</name>
    <dbReference type="NCBI Taxonomy" id="8262"/>
    <lineage>
        <taxon>Eukaryota</taxon>
        <taxon>Metazoa</taxon>
        <taxon>Chordata</taxon>
        <taxon>Craniata</taxon>
        <taxon>Vertebrata</taxon>
        <taxon>Euteleostomi</taxon>
        <taxon>Actinopterygii</taxon>
        <taxon>Neopterygii</taxon>
        <taxon>Teleostei</taxon>
        <taxon>Neoteleostei</taxon>
        <taxon>Acanthomorphata</taxon>
        <taxon>Carangaria</taxon>
        <taxon>Pleuronectiformes</taxon>
        <taxon>Pleuronectoidei</taxon>
        <taxon>Pleuronectidae</taxon>
        <taxon>Pleuronectes</taxon>
    </lineage>
</organism>
<sequence length="135" mass="15886">MKWSPTPQCTWVFQVLIPSYLSNVQDLVPHYQVDRFQALVPHYQVDRFQALVPHHQVDRFQDQVPHHQVDRFQDQVDRFQALVRHNQVGRFQALEVWIHYLQGNPAHHSHQAWLVGHHFLPGMCLLAFAEVGSLP</sequence>
<evidence type="ECO:0000313" key="2">
    <source>
        <dbReference type="Proteomes" id="UP001153269"/>
    </source>
</evidence>
<protein>
    <submittedName>
        <fullName evidence="1">Uncharacterized protein</fullName>
    </submittedName>
</protein>
<dbReference type="AlphaFoldDB" id="A0A9N7UN12"/>
<dbReference type="Proteomes" id="UP001153269">
    <property type="component" value="Unassembled WGS sequence"/>
</dbReference>
<keyword evidence="2" id="KW-1185">Reference proteome</keyword>
<evidence type="ECO:0000313" key="1">
    <source>
        <dbReference type="EMBL" id="CAB1434560.1"/>
    </source>
</evidence>